<reference evidence="4" key="1">
    <citation type="submission" date="2016-10" db="EMBL/GenBank/DDBJ databases">
        <authorList>
            <person name="Varghese N."/>
            <person name="Submissions S."/>
        </authorList>
    </citation>
    <scope>NUCLEOTIDE SEQUENCE [LARGE SCALE GENOMIC DNA]</scope>
    <source>
        <strain evidence="4">DSM 25030</strain>
    </source>
</reference>
<dbReference type="Gene3D" id="3.90.79.10">
    <property type="entry name" value="Nucleoside Triphosphate Pyrophosphohydrolase"/>
    <property type="match status" value="1"/>
</dbReference>
<accession>A0A1H2RWU4</accession>
<protein>
    <submittedName>
        <fullName evidence="3">Isopentenyldiphosphate isomerase</fullName>
    </submittedName>
</protein>
<dbReference type="OrthoDB" id="9786032at2"/>
<feature type="domain" description="Nudix hydrolase" evidence="2">
    <location>
        <begin position="29"/>
        <end position="171"/>
    </location>
</feature>
<keyword evidence="4" id="KW-1185">Reference proteome</keyword>
<dbReference type="EMBL" id="FNMY01000001">
    <property type="protein sequence ID" value="SDW23946.1"/>
    <property type="molecule type" value="Genomic_DNA"/>
</dbReference>
<keyword evidence="1" id="KW-0378">Hydrolase</keyword>
<dbReference type="PANTHER" id="PTHR10885:SF0">
    <property type="entry name" value="ISOPENTENYL-DIPHOSPHATE DELTA-ISOMERASE"/>
    <property type="match status" value="1"/>
</dbReference>
<keyword evidence="3" id="KW-0413">Isomerase</keyword>
<dbReference type="AlphaFoldDB" id="A0A1H2RWU4"/>
<dbReference type="InterPro" id="IPR020084">
    <property type="entry name" value="NUDIX_hydrolase_CS"/>
</dbReference>
<evidence type="ECO:0000313" key="4">
    <source>
        <dbReference type="Proteomes" id="UP000199592"/>
    </source>
</evidence>
<dbReference type="RefSeq" id="WP_090295401.1">
    <property type="nucleotide sequence ID" value="NZ_FNKI01000002.1"/>
</dbReference>
<dbReference type="STRING" id="1073328.SAMN05216294_2185"/>
<sequence>MDELVDILDEQGNRTGKTCLKSKAHQKGLLHPTIHVWLYTPDGRVLIQQRGRHKDTHPLLWDVSVAGHIGAGEDVKTAAVREVAEEVGYSVNKDDLEPIGTFKAIHKIADNFIDAELHHIFLCKLNTSVQNLTKQESEVEDLDIIPLFKFAEETWGLANSAKYVPHGPTYYKTIVKEIKKRI</sequence>
<dbReference type="GO" id="GO:0016853">
    <property type="term" value="F:isomerase activity"/>
    <property type="evidence" value="ECO:0007669"/>
    <property type="project" value="UniProtKB-KW"/>
</dbReference>
<evidence type="ECO:0000313" key="3">
    <source>
        <dbReference type="EMBL" id="SDW23946.1"/>
    </source>
</evidence>
<evidence type="ECO:0000259" key="2">
    <source>
        <dbReference type="PROSITE" id="PS51462"/>
    </source>
</evidence>
<dbReference type="CDD" id="cd04692">
    <property type="entry name" value="NUDIX_Hydrolase"/>
    <property type="match status" value="1"/>
</dbReference>
<dbReference type="PANTHER" id="PTHR10885">
    <property type="entry name" value="ISOPENTENYL-DIPHOSPHATE DELTA-ISOMERASE"/>
    <property type="match status" value="1"/>
</dbReference>
<organism evidence="3 4">
    <name type="scientific">Flagellimonas zhangzhouensis</name>
    <dbReference type="NCBI Taxonomy" id="1073328"/>
    <lineage>
        <taxon>Bacteria</taxon>
        <taxon>Pseudomonadati</taxon>
        <taxon>Bacteroidota</taxon>
        <taxon>Flavobacteriia</taxon>
        <taxon>Flavobacteriales</taxon>
        <taxon>Flavobacteriaceae</taxon>
        <taxon>Flagellimonas</taxon>
    </lineage>
</organism>
<gene>
    <name evidence="3" type="ORF">SAMN04487892_0833</name>
</gene>
<dbReference type="SUPFAM" id="SSF55811">
    <property type="entry name" value="Nudix"/>
    <property type="match status" value="1"/>
</dbReference>
<dbReference type="InterPro" id="IPR015797">
    <property type="entry name" value="NUDIX_hydrolase-like_dom_sf"/>
</dbReference>
<name>A0A1H2RWU4_9FLAO</name>
<proteinExistence type="predicted"/>
<dbReference type="PROSITE" id="PS00893">
    <property type="entry name" value="NUDIX_BOX"/>
    <property type="match status" value="1"/>
</dbReference>
<dbReference type="GO" id="GO:0016787">
    <property type="term" value="F:hydrolase activity"/>
    <property type="evidence" value="ECO:0007669"/>
    <property type="project" value="UniProtKB-KW"/>
</dbReference>
<dbReference type="Pfam" id="PF00293">
    <property type="entry name" value="NUDIX"/>
    <property type="match status" value="1"/>
</dbReference>
<evidence type="ECO:0000256" key="1">
    <source>
        <dbReference type="ARBA" id="ARBA00022801"/>
    </source>
</evidence>
<dbReference type="Proteomes" id="UP000199592">
    <property type="component" value="Unassembled WGS sequence"/>
</dbReference>
<dbReference type="PROSITE" id="PS51462">
    <property type="entry name" value="NUDIX"/>
    <property type="match status" value="1"/>
</dbReference>
<dbReference type="InterPro" id="IPR000086">
    <property type="entry name" value="NUDIX_hydrolase_dom"/>
</dbReference>